<reference evidence="1 2" key="1">
    <citation type="journal article" date="2016" name="Fungal Biol.">
        <title>The genome of Xylona heveae provides a window into fungal endophytism.</title>
        <authorList>
            <person name="Gazis R."/>
            <person name="Kuo A."/>
            <person name="Riley R."/>
            <person name="LaButti K."/>
            <person name="Lipzen A."/>
            <person name="Lin J."/>
            <person name="Amirebrahimi M."/>
            <person name="Hesse C.N."/>
            <person name="Spatafora J.W."/>
            <person name="Henrissat B."/>
            <person name="Hainaut M."/>
            <person name="Grigoriev I.V."/>
            <person name="Hibbett D.S."/>
        </authorList>
    </citation>
    <scope>NUCLEOTIDE SEQUENCE [LARGE SCALE GENOMIC DNA]</scope>
    <source>
        <strain evidence="1 2">TC161</strain>
    </source>
</reference>
<dbReference type="InParanoid" id="A0A165HLP6"/>
<evidence type="ECO:0000313" key="2">
    <source>
        <dbReference type="Proteomes" id="UP000076632"/>
    </source>
</evidence>
<dbReference type="GeneID" id="28894150"/>
<organism evidence="1 2">
    <name type="scientific">Xylona heveae (strain CBS 132557 / TC161)</name>
    <dbReference type="NCBI Taxonomy" id="1328760"/>
    <lineage>
        <taxon>Eukaryota</taxon>
        <taxon>Fungi</taxon>
        <taxon>Dikarya</taxon>
        <taxon>Ascomycota</taxon>
        <taxon>Pezizomycotina</taxon>
        <taxon>Xylonomycetes</taxon>
        <taxon>Xylonales</taxon>
        <taxon>Xylonaceae</taxon>
        <taxon>Xylona</taxon>
    </lineage>
</organism>
<dbReference type="RefSeq" id="XP_018189260.1">
    <property type="nucleotide sequence ID" value="XM_018329013.1"/>
</dbReference>
<sequence>MPTIVAHAAFKRFSLYHYVLALSALFAQHRIGTKLDQLGSLARARAFLFTDISPFLMFKIDHTIISCNSTSPFLLSHNQPIN</sequence>
<evidence type="ECO:0000313" key="1">
    <source>
        <dbReference type="EMBL" id="KZF23705.1"/>
    </source>
</evidence>
<protein>
    <submittedName>
        <fullName evidence="1">Uncharacterized protein</fullName>
    </submittedName>
</protein>
<proteinExistence type="predicted"/>
<dbReference type="AlphaFoldDB" id="A0A165HLP6"/>
<dbReference type="Proteomes" id="UP000076632">
    <property type="component" value="Unassembled WGS sequence"/>
</dbReference>
<gene>
    <name evidence="1" type="ORF">L228DRAFT_122665</name>
</gene>
<dbReference type="EMBL" id="KV407457">
    <property type="protein sequence ID" value="KZF23705.1"/>
    <property type="molecule type" value="Genomic_DNA"/>
</dbReference>
<accession>A0A165HLP6</accession>
<keyword evidence="2" id="KW-1185">Reference proteome</keyword>
<name>A0A165HLP6_XYLHT</name>